<dbReference type="AlphaFoldDB" id="A0A433QTS5"/>
<keyword evidence="2" id="KW-1185">Reference proteome</keyword>
<proteinExistence type="predicted"/>
<sequence>MEFHLGDEKGEAANITNFLRLVIYIQEVVCRDGLATENFMKRKPTSRRSVYQYLHRMPRERISYTSMCVRFLFS</sequence>
<gene>
    <name evidence="1" type="ORF">BC938DRAFT_472687</name>
</gene>
<reference evidence="1 2" key="1">
    <citation type="journal article" date="2018" name="New Phytol.">
        <title>Phylogenomics of Endogonaceae and evolution of mycorrhizas within Mucoromycota.</title>
        <authorList>
            <person name="Chang Y."/>
            <person name="Desiro A."/>
            <person name="Na H."/>
            <person name="Sandor L."/>
            <person name="Lipzen A."/>
            <person name="Clum A."/>
            <person name="Barry K."/>
            <person name="Grigoriev I.V."/>
            <person name="Martin F.M."/>
            <person name="Stajich J.E."/>
            <person name="Smith M.E."/>
            <person name="Bonito G."/>
            <person name="Spatafora J.W."/>
        </authorList>
    </citation>
    <scope>NUCLEOTIDE SEQUENCE [LARGE SCALE GENOMIC DNA]</scope>
    <source>
        <strain evidence="1 2">AD002</strain>
    </source>
</reference>
<comment type="caution">
    <text evidence="1">The sequence shown here is derived from an EMBL/GenBank/DDBJ whole genome shotgun (WGS) entry which is preliminary data.</text>
</comment>
<protein>
    <submittedName>
        <fullName evidence="1">Uncharacterized protein</fullName>
    </submittedName>
</protein>
<accession>A0A433QTS5</accession>
<evidence type="ECO:0000313" key="2">
    <source>
        <dbReference type="Proteomes" id="UP000274822"/>
    </source>
</evidence>
<dbReference type="EMBL" id="RBNJ01001409">
    <property type="protein sequence ID" value="RUS33190.1"/>
    <property type="molecule type" value="Genomic_DNA"/>
</dbReference>
<organism evidence="1 2">
    <name type="scientific">Jimgerdemannia flammicorona</name>
    <dbReference type="NCBI Taxonomy" id="994334"/>
    <lineage>
        <taxon>Eukaryota</taxon>
        <taxon>Fungi</taxon>
        <taxon>Fungi incertae sedis</taxon>
        <taxon>Mucoromycota</taxon>
        <taxon>Mucoromycotina</taxon>
        <taxon>Endogonomycetes</taxon>
        <taxon>Endogonales</taxon>
        <taxon>Endogonaceae</taxon>
        <taxon>Jimgerdemannia</taxon>
    </lineage>
</organism>
<dbReference type="Proteomes" id="UP000274822">
    <property type="component" value="Unassembled WGS sequence"/>
</dbReference>
<name>A0A433QTS5_9FUNG</name>
<evidence type="ECO:0000313" key="1">
    <source>
        <dbReference type="EMBL" id="RUS33190.1"/>
    </source>
</evidence>